<keyword evidence="2" id="KW-1185">Reference proteome</keyword>
<organism evidence="1 2">
    <name type="scientific">Colletotrichum asianum</name>
    <dbReference type="NCBI Taxonomy" id="702518"/>
    <lineage>
        <taxon>Eukaryota</taxon>
        <taxon>Fungi</taxon>
        <taxon>Dikarya</taxon>
        <taxon>Ascomycota</taxon>
        <taxon>Pezizomycotina</taxon>
        <taxon>Sordariomycetes</taxon>
        <taxon>Hypocreomycetidae</taxon>
        <taxon>Glomerellales</taxon>
        <taxon>Glomerellaceae</taxon>
        <taxon>Colletotrichum</taxon>
        <taxon>Colletotrichum gloeosporioides species complex</taxon>
    </lineage>
</organism>
<comment type="caution">
    <text evidence="1">The sequence shown here is derived from an EMBL/GenBank/DDBJ whole genome shotgun (WGS) entry which is preliminary data.</text>
</comment>
<accession>A0A8H3WS33</accession>
<proteinExistence type="predicted"/>
<dbReference type="Proteomes" id="UP000434172">
    <property type="component" value="Unassembled WGS sequence"/>
</dbReference>
<dbReference type="AlphaFoldDB" id="A0A8H3WS33"/>
<gene>
    <name evidence="1" type="ORF">GQ607_001126</name>
</gene>
<protein>
    <submittedName>
        <fullName evidence="1">Uncharacterized protein</fullName>
    </submittedName>
</protein>
<dbReference type="EMBL" id="WOWK01000003">
    <property type="protein sequence ID" value="KAF0331380.1"/>
    <property type="molecule type" value="Genomic_DNA"/>
</dbReference>
<evidence type="ECO:0000313" key="1">
    <source>
        <dbReference type="EMBL" id="KAF0331380.1"/>
    </source>
</evidence>
<reference evidence="1 2" key="1">
    <citation type="submission" date="2019-12" db="EMBL/GenBank/DDBJ databases">
        <title>A genome sequence resource for the geographically widespread anthracnose pathogen Colletotrichum asianum.</title>
        <authorList>
            <person name="Meng Y."/>
        </authorList>
    </citation>
    <scope>NUCLEOTIDE SEQUENCE [LARGE SCALE GENOMIC DNA]</scope>
    <source>
        <strain evidence="1 2">ICMP 18580</strain>
    </source>
</reference>
<evidence type="ECO:0000313" key="2">
    <source>
        <dbReference type="Proteomes" id="UP000434172"/>
    </source>
</evidence>
<sequence>MWDWETDGDGFRNRVFVRSTETSLLHVRYVFSQGRNLGWHRRQAGCWVWLVGWVSVWRRSADLSAVHRRASRWFFGRWKSGRPGCVGGYVVCNVGSFV</sequence>
<name>A0A8H3WS33_9PEZI</name>